<dbReference type="PANTHER" id="PTHR43080">
    <property type="entry name" value="CBS DOMAIN-CONTAINING PROTEIN CBSX3, MITOCHONDRIAL"/>
    <property type="match status" value="1"/>
</dbReference>
<dbReference type="InterPro" id="IPR051257">
    <property type="entry name" value="Diverse_CBS-Domain"/>
</dbReference>
<dbReference type="CDD" id="cd02205">
    <property type="entry name" value="CBS_pair_SF"/>
    <property type="match status" value="1"/>
</dbReference>
<dbReference type="Pfam" id="PF00571">
    <property type="entry name" value="CBS"/>
    <property type="match status" value="2"/>
</dbReference>
<feature type="domain" description="CBS" evidence="3">
    <location>
        <begin position="22"/>
        <end position="78"/>
    </location>
</feature>
<proteinExistence type="predicted"/>
<dbReference type="AlphaFoldDB" id="A0A7X6DT72"/>
<dbReference type="RefSeq" id="WP_168062875.1">
    <property type="nucleotide sequence ID" value="NZ_VTOW01000004.1"/>
</dbReference>
<evidence type="ECO:0000256" key="2">
    <source>
        <dbReference type="PROSITE-ProRule" id="PRU00703"/>
    </source>
</evidence>
<reference evidence="4 5" key="1">
    <citation type="journal article" date="2020" name="Nature">
        <title>Bacterial chemolithoautotrophy via manganese oxidation.</title>
        <authorList>
            <person name="Yu H."/>
            <person name="Leadbetter J.R."/>
        </authorList>
    </citation>
    <scope>NUCLEOTIDE SEQUENCE [LARGE SCALE GENOMIC DNA]</scope>
    <source>
        <strain evidence="4 5">Mn-1</strain>
    </source>
</reference>
<evidence type="ECO:0000313" key="5">
    <source>
        <dbReference type="Proteomes" id="UP000534783"/>
    </source>
</evidence>
<protein>
    <submittedName>
        <fullName evidence="4">CBS domain-containing protein</fullName>
    </submittedName>
</protein>
<evidence type="ECO:0000313" key="4">
    <source>
        <dbReference type="EMBL" id="NKE72946.1"/>
    </source>
</evidence>
<dbReference type="SUPFAM" id="SSF54631">
    <property type="entry name" value="CBS-domain pair"/>
    <property type="match status" value="1"/>
</dbReference>
<comment type="caution">
    <text evidence="4">The sequence shown here is derived from an EMBL/GenBank/DDBJ whole genome shotgun (WGS) entry which is preliminary data.</text>
</comment>
<evidence type="ECO:0000256" key="1">
    <source>
        <dbReference type="ARBA" id="ARBA00023122"/>
    </source>
</evidence>
<dbReference type="Proteomes" id="UP000534783">
    <property type="component" value="Unassembled WGS sequence"/>
</dbReference>
<gene>
    <name evidence="4" type="ORF">MNODULE_19520</name>
</gene>
<evidence type="ECO:0000259" key="3">
    <source>
        <dbReference type="PROSITE" id="PS51371"/>
    </source>
</evidence>
<keyword evidence="5" id="KW-1185">Reference proteome</keyword>
<name>A0A7X6DT72_9BACT</name>
<dbReference type="PANTHER" id="PTHR43080:SF2">
    <property type="entry name" value="CBS DOMAIN-CONTAINING PROTEIN"/>
    <property type="match status" value="1"/>
</dbReference>
<dbReference type="PROSITE" id="PS51371">
    <property type="entry name" value="CBS"/>
    <property type="match status" value="2"/>
</dbReference>
<feature type="domain" description="CBS" evidence="3">
    <location>
        <begin position="87"/>
        <end position="143"/>
    </location>
</feature>
<dbReference type="InterPro" id="IPR046342">
    <property type="entry name" value="CBS_dom_sf"/>
</dbReference>
<dbReference type="Gene3D" id="3.10.580.10">
    <property type="entry name" value="CBS-domain"/>
    <property type="match status" value="1"/>
</dbReference>
<accession>A0A7X6DT72</accession>
<dbReference type="EMBL" id="VTOW01000004">
    <property type="protein sequence ID" value="NKE72946.1"/>
    <property type="molecule type" value="Genomic_DNA"/>
</dbReference>
<organism evidence="4 5">
    <name type="scientific">Candidatus Manganitrophus noduliformans</name>
    <dbReference type="NCBI Taxonomy" id="2606439"/>
    <lineage>
        <taxon>Bacteria</taxon>
        <taxon>Pseudomonadati</taxon>
        <taxon>Nitrospirota</taxon>
        <taxon>Nitrospiria</taxon>
        <taxon>Candidatus Troglogloeales</taxon>
        <taxon>Candidatus Manganitrophaceae</taxon>
        <taxon>Candidatus Manganitrophus</taxon>
    </lineage>
</organism>
<dbReference type="InterPro" id="IPR000644">
    <property type="entry name" value="CBS_dom"/>
</dbReference>
<sequence>MRRVEYMLGGENFNKMTASHFMESDVHCFVENASAVLLIDAMTRGGFGSLPIVASGKVLVGIVSEYDLLNAIMAGRDLKTLTAKEIMTIDPVTVTEETPAADIMAILQAKHFIRVPVVDEEGVLVGVVARRDILLGFRKSTEKAPQMAFNLL</sequence>
<keyword evidence="1 2" id="KW-0129">CBS domain</keyword>
<dbReference type="SMART" id="SM00116">
    <property type="entry name" value="CBS"/>
    <property type="match status" value="2"/>
</dbReference>